<evidence type="ECO:0000313" key="7">
    <source>
        <dbReference type="EMBL" id="OUL59462.1"/>
    </source>
</evidence>
<evidence type="ECO:0000259" key="6">
    <source>
        <dbReference type="Pfam" id="PF04116"/>
    </source>
</evidence>
<dbReference type="GO" id="GO:0016491">
    <property type="term" value="F:oxidoreductase activity"/>
    <property type="evidence" value="ECO:0007669"/>
    <property type="project" value="InterPro"/>
</dbReference>
<dbReference type="EMBL" id="MWPV01000001">
    <property type="protein sequence ID" value="OUL59462.1"/>
    <property type="molecule type" value="Genomic_DNA"/>
</dbReference>
<dbReference type="OrthoDB" id="9770329at2"/>
<feature type="transmembrane region" description="Helical" evidence="5">
    <location>
        <begin position="178"/>
        <end position="199"/>
    </location>
</feature>
<name>A0A244CV08_PSEDV</name>
<dbReference type="InterPro" id="IPR006694">
    <property type="entry name" value="Fatty_acid_hydroxylase"/>
</dbReference>
<evidence type="ECO:0000313" key="8">
    <source>
        <dbReference type="Proteomes" id="UP000194841"/>
    </source>
</evidence>
<dbReference type="GO" id="GO:0016020">
    <property type="term" value="C:membrane"/>
    <property type="evidence" value="ECO:0007669"/>
    <property type="project" value="UniProtKB-SubCell"/>
</dbReference>
<reference evidence="7 8" key="1">
    <citation type="submission" date="2017-02" db="EMBL/GenBank/DDBJ databases">
        <title>Pseudoalteromonas ulvae TC14 Genome.</title>
        <authorList>
            <person name="Molmeret M."/>
        </authorList>
    </citation>
    <scope>NUCLEOTIDE SEQUENCE [LARGE SCALE GENOMIC DNA]</scope>
    <source>
        <strain evidence="7">TC14</strain>
    </source>
</reference>
<dbReference type="AlphaFoldDB" id="A0A244CV08"/>
<keyword evidence="3 5" id="KW-1133">Transmembrane helix</keyword>
<evidence type="ECO:0000256" key="2">
    <source>
        <dbReference type="ARBA" id="ARBA00022692"/>
    </source>
</evidence>
<protein>
    <submittedName>
        <fullName evidence="7">Fatty acid hydroxylase</fullName>
    </submittedName>
</protein>
<gene>
    <name evidence="7" type="ORF">B1199_04120</name>
</gene>
<dbReference type="Pfam" id="PF04116">
    <property type="entry name" value="FA_hydroxylase"/>
    <property type="match status" value="1"/>
</dbReference>
<sequence>MLEVFNNSILALPSYFTDANKRIFIGYLVTAWLMAIPVFLAATSNKAERTFTQFMKFVFPKRVWLHNSAKQDYVLLLLNKLLKTLLFGPIVLTMVPVALFFSDGLEWLFGAITPFAWSKASIIAVFTFALFIVDDLTRFLLHLALHKIDFLWHFHAVHHSAKVLTPFTIYRTHPVESYLYACRMAIVQGSVVGAGYYLFGGTLSMFDVLGANVFVFLFNVLGANLRHSHIWFSFGNKVEGVLISPAQHQIHHSNNPIHFDTNLGSALAIWDRMCGTLIKASEVKEIEIGIGQYDVKHDSIAEIYWRPIVNAIGSFKPKRAIDLNNSKYKKTP</sequence>
<keyword evidence="2 5" id="KW-0812">Transmembrane</keyword>
<accession>A0A244CV08</accession>
<feature type="transmembrane region" description="Helical" evidence="5">
    <location>
        <begin position="107"/>
        <end position="133"/>
    </location>
</feature>
<dbReference type="GO" id="GO:0008610">
    <property type="term" value="P:lipid biosynthetic process"/>
    <property type="evidence" value="ECO:0007669"/>
    <property type="project" value="InterPro"/>
</dbReference>
<dbReference type="RefSeq" id="WP_086742852.1">
    <property type="nucleotide sequence ID" value="NZ_MWPV01000001.1"/>
</dbReference>
<feature type="domain" description="Fatty acid hydroxylase" evidence="6">
    <location>
        <begin position="128"/>
        <end position="276"/>
    </location>
</feature>
<evidence type="ECO:0000256" key="1">
    <source>
        <dbReference type="ARBA" id="ARBA00004370"/>
    </source>
</evidence>
<feature type="transmembrane region" description="Helical" evidence="5">
    <location>
        <begin position="205"/>
        <end position="225"/>
    </location>
</feature>
<keyword evidence="8" id="KW-1185">Reference proteome</keyword>
<comment type="subcellular location">
    <subcellularLocation>
        <location evidence="1">Membrane</location>
    </subcellularLocation>
</comment>
<keyword evidence="4 5" id="KW-0472">Membrane</keyword>
<evidence type="ECO:0000256" key="3">
    <source>
        <dbReference type="ARBA" id="ARBA00022989"/>
    </source>
</evidence>
<organism evidence="7 8">
    <name type="scientific">Pseudoalteromonas ulvae</name>
    <dbReference type="NCBI Taxonomy" id="107327"/>
    <lineage>
        <taxon>Bacteria</taxon>
        <taxon>Pseudomonadati</taxon>
        <taxon>Pseudomonadota</taxon>
        <taxon>Gammaproteobacteria</taxon>
        <taxon>Alteromonadales</taxon>
        <taxon>Pseudoalteromonadaceae</taxon>
        <taxon>Pseudoalteromonas</taxon>
    </lineage>
</organism>
<dbReference type="Proteomes" id="UP000194841">
    <property type="component" value="Unassembled WGS sequence"/>
</dbReference>
<dbReference type="InterPro" id="IPR050307">
    <property type="entry name" value="Sterol_Desaturase_Related"/>
</dbReference>
<evidence type="ECO:0000256" key="4">
    <source>
        <dbReference type="ARBA" id="ARBA00023136"/>
    </source>
</evidence>
<feature type="transmembrane region" description="Helical" evidence="5">
    <location>
        <begin position="81"/>
        <end position="101"/>
    </location>
</feature>
<dbReference type="GO" id="GO:0005506">
    <property type="term" value="F:iron ion binding"/>
    <property type="evidence" value="ECO:0007669"/>
    <property type="project" value="InterPro"/>
</dbReference>
<evidence type="ECO:0000256" key="5">
    <source>
        <dbReference type="SAM" id="Phobius"/>
    </source>
</evidence>
<proteinExistence type="predicted"/>
<feature type="transmembrane region" description="Helical" evidence="5">
    <location>
        <begin position="23"/>
        <end position="42"/>
    </location>
</feature>
<dbReference type="PANTHER" id="PTHR11863">
    <property type="entry name" value="STEROL DESATURASE"/>
    <property type="match status" value="1"/>
</dbReference>
<comment type="caution">
    <text evidence="7">The sequence shown here is derived from an EMBL/GenBank/DDBJ whole genome shotgun (WGS) entry which is preliminary data.</text>
</comment>